<accession>A0A9W9XG55</accession>
<protein>
    <submittedName>
        <fullName evidence="2">Uncharacterized protein</fullName>
    </submittedName>
</protein>
<proteinExistence type="predicted"/>
<comment type="caution">
    <text evidence="2">The sequence shown here is derived from an EMBL/GenBank/DDBJ whole genome shotgun (WGS) entry which is preliminary data.</text>
</comment>
<dbReference type="EMBL" id="JAPWDQ010000003">
    <property type="protein sequence ID" value="KAJ5491604.1"/>
    <property type="molecule type" value="Genomic_DNA"/>
</dbReference>
<evidence type="ECO:0000256" key="1">
    <source>
        <dbReference type="SAM" id="MobiDB-lite"/>
    </source>
</evidence>
<dbReference type="RefSeq" id="XP_056792732.1">
    <property type="nucleotide sequence ID" value="XM_056932773.1"/>
</dbReference>
<feature type="region of interest" description="Disordered" evidence="1">
    <location>
        <begin position="1"/>
        <end position="22"/>
    </location>
</feature>
<dbReference type="GeneID" id="81623022"/>
<evidence type="ECO:0000313" key="2">
    <source>
        <dbReference type="EMBL" id="KAJ5491604.1"/>
    </source>
</evidence>
<dbReference type="Proteomes" id="UP001148312">
    <property type="component" value="Unassembled WGS sequence"/>
</dbReference>
<dbReference type="AlphaFoldDB" id="A0A9W9XG55"/>
<keyword evidence="3" id="KW-1185">Reference proteome</keyword>
<organism evidence="2 3">
    <name type="scientific">Penicillium diatomitis</name>
    <dbReference type="NCBI Taxonomy" id="2819901"/>
    <lineage>
        <taxon>Eukaryota</taxon>
        <taxon>Fungi</taxon>
        <taxon>Dikarya</taxon>
        <taxon>Ascomycota</taxon>
        <taxon>Pezizomycotina</taxon>
        <taxon>Eurotiomycetes</taxon>
        <taxon>Eurotiomycetidae</taxon>
        <taxon>Eurotiales</taxon>
        <taxon>Aspergillaceae</taxon>
        <taxon>Penicillium</taxon>
    </lineage>
</organism>
<gene>
    <name evidence="2" type="ORF">N7539_003171</name>
</gene>
<evidence type="ECO:0000313" key="3">
    <source>
        <dbReference type="Proteomes" id="UP001148312"/>
    </source>
</evidence>
<reference evidence="2" key="2">
    <citation type="journal article" date="2023" name="IMA Fungus">
        <title>Comparative genomic study of the Penicillium genus elucidates a diverse pangenome and 15 lateral gene transfer events.</title>
        <authorList>
            <person name="Petersen C."/>
            <person name="Sorensen T."/>
            <person name="Nielsen M.R."/>
            <person name="Sondergaard T.E."/>
            <person name="Sorensen J.L."/>
            <person name="Fitzpatrick D.A."/>
            <person name="Frisvad J.C."/>
            <person name="Nielsen K.L."/>
        </authorList>
    </citation>
    <scope>NUCLEOTIDE SEQUENCE</scope>
    <source>
        <strain evidence="2">IBT 30728</strain>
    </source>
</reference>
<reference evidence="2" key="1">
    <citation type="submission" date="2022-12" db="EMBL/GenBank/DDBJ databases">
        <authorList>
            <person name="Petersen C."/>
        </authorList>
    </citation>
    <scope>NUCLEOTIDE SEQUENCE</scope>
    <source>
        <strain evidence="2">IBT 30728</strain>
    </source>
</reference>
<sequence>MRSYVGGKNGAISGRRPTTLSGNNRYSRVQLRIPSAAILLNCTIALPSASILLSKPYQLGSQPVSQPTSLPVHAKDLRPTKSGLQVIQCDLGGNEESLQYKTYSRAFAGRNSSARVVGVR</sequence>
<name>A0A9W9XG55_9EURO</name>